<dbReference type="InParanoid" id="A0A0D2B9U5"/>
<dbReference type="RefSeq" id="XP_016217858.1">
    <property type="nucleotide sequence ID" value="XM_016354846.1"/>
</dbReference>
<evidence type="ECO:0000256" key="2">
    <source>
        <dbReference type="ARBA" id="ARBA00004186"/>
    </source>
</evidence>
<accession>A0A0D2B9U5</accession>
<comment type="similarity">
    <text evidence="4">Belongs to the DASH complex SPC19 family.</text>
</comment>
<feature type="compositionally biased region" description="Polar residues" evidence="13">
    <location>
        <begin position="103"/>
        <end position="113"/>
    </location>
</feature>
<feature type="compositionally biased region" description="Gly residues" evidence="13">
    <location>
        <begin position="121"/>
        <end position="130"/>
    </location>
</feature>
<evidence type="ECO:0000256" key="13">
    <source>
        <dbReference type="SAM" id="MobiDB-lite"/>
    </source>
</evidence>
<comment type="subcellular location">
    <subcellularLocation>
        <location evidence="3">Chromosome</location>
        <location evidence="3">Centromere</location>
        <location evidence="3">Kinetochore</location>
    </subcellularLocation>
    <subcellularLocation>
        <location evidence="2">Cytoplasm</location>
        <location evidence="2">Cytoskeleton</location>
        <location evidence="2">Spindle</location>
    </subcellularLocation>
    <subcellularLocation>
        <location evidence="1">Nucleus</location>
    </subcellularLocation>
</comment>
<evidence type="ECO:0000256" key="10">
    <source>
        <dbReference type="ARBA" id="ARBA00023242"/>
    </source>
</evidence>
<evidence type="ECO:0000256" key="7">
    <source>
        <dbReference type="ARBA" id="ARBA00022490"/>
    </source>
</evidence>
<proteinExistence type="inferred from homology"/>
<evidence type="ECO:0000313" key="14">
    <source>
        <dbReference type="EMBL" id="KIW07989.1"/>
    </source>
</evidence>
<evidence type="ECO:0000256" key="8">
    <source>
        <dbReference type="ARBA" id="ARBA00022838"/>
    </source>
</evidence>
<evidence type="ECO:0000256" key="1">
    <source>
        <dbReference type="ARBA" id="ARBA00004123"/>
    </source>
</evidence>
<dbReference type="OrthoDB" id="3361333at2759"/>
<evidence type="ECO:0000256" key="5">
    <source>
        <dbReference type="ARBA" id="ARBA00016329"/>
    </source>
</evidence>
<evidence type="ECO:0000256" key="12">
    <source>
        <dbReference type="ARBA" id="ARBA00032583"/>
    </source>
</evidence>
<keyword evidence="9" id="KW-0206">Cytoskeleton</keyword>
<dbReference type="EMBL" id="KN847532">
    <property type="protein sequence ID" value="KIW07989.1"/>
    <property type="molecule type" value="Genomic_DNA"/>
</dbReference>
<keyword evidence="6" id="KW-0158">Chromosome</keyword>
<name>A0A0D2B9U5_9PEZI</name>
<dbReference type="GO" id="GO:0008608">
    <property type="term" value="P:attachment of spindle microtubules to kinetochore"/>
    <property type="evidence" value="ECO:0007669"/>
    <property type="project" value="InterPro"/>
</dbReference>
<dbReference type="Pfam" id="PF08287">
    <property type="entry name" value="DASH_Spc19"/>
    <property type="match status" value="1"/>
</dbReference>
<reference evidence="14 15" key="1">
    <citation type="submission" date="2015-01" db="EMBL/GenBank/DDBJ databases">
        <title>The Genome Sequence of Ochroconis gallopava CBS43764.</title>
        <authorList>
            <consortium name="The Broad Institute Genomics Platform"/>
            <person name="Cuomo C."/>
            <person name="de Hoog S."/>
            <person name="Gorbushina A."/>
            <person name="Stielow B."/>
            <person name="Teixiera M."/>
            <person name="Abouelleil A."/>
            <person name="Chapman S.B."/>
            <person name="Priest M."/>
            <person name="Young S.K."/>
            <person name="Wortman J."/>
            <person name="Nusbaum C."/>
            <person name="Birren B."/>
        </authorList>
    </citation>
    <scope>NUCLEOTIDE SEQUENCE [LARGE SCALE GENOMIC DNA]</scope>
    <source>
        <strain evidence="14 15">CBS 43764</strain>
    </source>
</reference>
<evidence type="ECO:0000256" key="6">
    <source>
        <dbReference type="ARBA" id="ARBA00022454"/>
    </source>
</evidence>
<evidence type="ECO:0000256" key="9">
    <source>
        <dbReference type="ARBA" id="ARBA00023212"/>
    </source>
</evidence>
<dbReference type="GO" id="GO:0005876">
    <property type="term" value="C:spindle microtubule"/>
    <property type="evidence" value="ECO:0007669"/>
    <property type="project" value="InterPro"/>
</dbReference>
<dbReference type="GO" id="GO:0042729">
    <property type="term" value="C:DASH complex"/>
    <property type="evidence" value="ECO:0007669"/>
    <property type="project" value="InterPro"/>
</dbReference>
<protein>
    <recommendedName>
        <fullName evidence="5">DASH complex subunit SPC19</fullName>
    </recommendedName>
    <alternativeName>
        <fullName evidence="12">Outer kinetochore protein SPC19</fullName>
    </alternativeName>
</protein>
<keyword evidence="15" id="KW-1185">Reference proteome</keyword>
<gene>
    <name evidence="14" type="ORF">PV09_01888</name>
</gene>
<dbReference type="AlphaFoldDB" id="A0A0D2B9U5"/>
<dbReference type="GeneID" id="27309861"/>
<dbReference type="STRING" id="253628.A0A0D2B9U5"/>
<evidence type="ECO:0000256" key="4">
    <source>
        <dbReference type="ARBA" id="ARBA00008952"/>
    </source>
</evidence>
<keyword evidence="10" id="KW-0539">Nucleus</keyword>
<dbReference type="Proteomes" id="UP000053259">
    <property type="component" value="Unassembled WGS sequence"/>
</dbReference>
<keyword evidence="8" id="KW-0995">Kinetochore</keyword>
<sequence length="178" mass="19728">MAHSLEGCVSSLRETMSLLGSSISTLDAGVNDFPRLSKVLQTTRHFELIPESALQTAQSSLLNEITPEVNNLLVRVSTYLDKLERREQGLIAKYELQQGRLDASQQTPSSSRLGSRARGKSVGGGAGGSLGMAEQLKMKQLRQKKERLSFAIDRLQLQATQRERQLRKSMAVPQDIEF</sequence>
<keyword evidence="7" id="KW-0963">Cytoplasm</keyword>
<dbReference type="InterPro" id="IPR013251">
    <property type="entry name" value="DASH_Spc19"/>
</dbReference>
<evidence type="ECO:0000256" key="11">
    <source>
        <dbReference type="ARBA" id="ARBA00023328"/>
    </source>
</evidence>
<dbReference type="VEuPathDB" id="FungiDB:PV09_01888"/>
<organism evidence="14 15">
    <name type="scientific">Verruconis gallopava</name>
    <dbReference type="NCBI Taxonomy" id="253628"/>
    <lineage>
        <taxon>Eukaryota</taxon>
        <taxon>Fungi</taxon>
        <taxon>Dikarya</taxon>
        <taxon>Ascomycota</taxon>
        <taxon>Pezizomycotina</taxon>
        <taxon>Dothideomycetes</taxon>
        <taxon>Pleosporomycetidae</taxon>
        <taxon>Venturiales</taxon>
        <taxon>Sympoventuriaceae</taxon>
        <taxon>Verruconis</taxon>
    </lineage>
</organism>
<feature type="region of interest" description="Disordered" evidence="13">
    <location>
        <begin position="101"/>
        <end position="130"/>
    </location>
</feature>
<dbReference type="PANTHER" id="PTHR28262:SF1">
    <property type="entry name" value="DASH COMPLEX SUBUNIT SPC19"/>
    <property type="match status" value="1"/>
</dbReference>
<evidence type="ECO:0000256" key="3">
    <source>
        <dbReference type="ARBA" id="ARBA00004629"/>
    </source>
</evidence>
<dbReference type="PANTHER" id="PTHR28262">
    <property type="entry name" value="DASH COMPLEX SUBUNIT SPC19"/>
    <property type="match status" value="1"/>
</dbReference>
<dbReference type="FunCoup" id="A0A0D2B9U5">
    <property type="interactions" value="19"/>
</dbReference>
<dbReference type="HOGENOM" id="CLU_112993_0_0_1"/>
<keyword evidence="11" id="KW-0137">Centromere</keyword>
<evidence type="ECO:0000313" key="15">
    <source>
        <dbReference type="Proteomes" id="UP000053259"/>
    </source>
</evidence>